<accession>A0A812XE89</accession>
<comment type="caution">
    <text evidence="2">The sequence shown here is derived from an EMBL/GenBank/DDBJ whole genome shotgun (WGS) entry which is preliminary data.</text>
</comment>
<name>A0A812XE89_SYMPI</name>
<dbReference type="GO" id="GO:0051213">
    <property type="term" value="F:dioxygenase activity"/>
    <property type="evidence" value="ECO:0007669"/>
    <property type="project" value="InterPro"/>
</dbReference>
<dbReference type="Proteomes" id="UP000649617">
    <property type="component" value="Unassembled WGS sequence"/>
</dbReference>
<gene>
    <name evidence="2" type="primary">ALKBH3</name>
    <name evidence="2" type="ORF">SPIL2461_LOCUS20881</name>
</gene>
<proteinExistence type="predicted"/>
<evidence type="ECO:0000313" key="2">
    <source>
        <dbReference type="EMBL" id="CAE7728542.1"/>
    </source>
</evidence>
<dbReference type="Gene3D" id="2.60.120.590">
    <property type="entry name" value="Alpha-ketoglutarate-dependent dioxygenase AlkB-like"/>
    <property type="match status" value="1"/>
</dbReference>
<dbReference type="AlphaFoldDB" id="A0A812XE89"/>
<keyword evidence="3" id="KW-1185">Reference proteome</keyword>
<sequence length="160" mass="18627">MVFFECDCAYRYGRIEVKPQQYPQWMCTLMHWVMPCCGINEQKDWPNSCNLNLYESGGMSVGWHADDEQLFQGKQQDCRIISLSLGATRAFEVRSNWSELDGTVRLELGDGDLCTMEGLVQKHFQHRVPREDKASGPRINLTWRWIVRHAAHCPHARGRR</sequence>
<dbReference type="InterPro" id="IPR005123">
    <property type="entry name" value="Oxoglu/Fe-dep_dioxygenase_dom"/>
</dbReference>
<dbReference type="GO" id="GO:0006307">
    <property type="term" value="P:DNA alkylation repair"/>
    <property type="evidence" value="ECO:0007669"/>
    <property type="project" value="InterPro"/>
</dbReference>
<reference evidence="2" key="1">
    <citation type="submission" date="2021-02" db="EMBL/GenBank/DDBJ databases">
        <authorList>
            <person name="Dougan E. K."/>
            <person name="Rhodes N."/>
            <person name="Thang M."/>
            <person name="Chan C."/>
        </authorList>
    </citation>
    <scope>NUCLEOTIDE SEQUENCE</scope>
</reference>
<dbReference type="PANTHER" id="PTHR31212:SF4">
    <property type="entry name" value="ALPHA-KETOGLUTARATE-DEPENDENT DIOXYGENASE ALKB HOMOLOG 3"/>
    <property type="match status" value="1"/>
</dbReference>
<evidence type="ECO:0000259" key="1">
    <source>
        <dbReference type="PROSITE" id="PS51471"/>
    </source>
</evidence>
<feature type="domain" description="Fe2OG dioxygenase" evidence="1">
    <location>
        <begin position="45"/>
        <end position="147"/>
    </location>
</feature>
<dbReference type="InterPro" id="IPR027450">
    <property type="entry name" value="AlkB-like"/>
</dbReference>
<organism evidence="2 3">
    <name type="scientific">Symbiodinium pilosum</name>
    <name type="common">Dinoflagellate</name>
    <dbReference type="NCBI Taxonomy" id="2952"/>
    <lineage>
        <taxon>Eukaryota</taxon>
        <taxon>Sar</taxon>
        <taxon>Alveolata</taxon>
        <taxon>Dinophyceae</taxon>
        <taxon>Suessiales</taxon>
        <taxon>Symbiodiniaceae</taxon>
        <taxon>Symbiodinium</taxon>
    </lineage>
</organism>
<dbReference type="OrthoDB" id="545910at2759"/>
<dbReference type="EMBL" id="CAJNIZ010045727">
    <property type="protein sequence ID" value="CAE7728542.1"/>
    <property type="molecule type" value="Genomic_DNA"/>
</dbReference>
<dbReference type="InterPro" id="IPR037151">
    <property type="entry name" value="AlkB-like_sf"/>
</dbReference>
<dbReference type="Pfam" id="PF13532">
    <property type="entry name" value="2OG-FeII_Oxy_2"/>
    <property type="match status" value="1"/>
</dbReference>
<dbReference type="PROSITE" id="PS51471">
    <property type="entry name" value="FE2OG_OXY"/>
    <property type="match status" value="1"/>
</dbReference>
<dbReference type="InterPro" id="IPR032854">
    <property type="entry name" value="ALKBH3"/>
</dbReference>
<evidence type="ECO:0000313" key="3">
    <source>
        <dbReference type="Proteomes" id="UP000649617"/>
    </source>
</evidence>
<protein>
    <submittedName>
        <fullName evidence="2">ALKBH3 protein</fullName>
    </submittedName>
</protein>
<dbReference type="PANTHER" id="PTHR31212">
    <property type="entry name" value="ALPHA-KETOGLUTARATE-DEPENDENT DIOXYGENASE ALKB HOMOLOG 3"/>
    <property type="match status" value="1"/>
</dbReference>
<dbReference type="SUPFAM" id="SSF51197">
    <property type="entry name" value="Clavaminate synthase-like"/>
    <property type="match status" value="1"/>
</dbReference>